<dbReference type="Pfam" id="PF03004">
    <property type="entry name" value="Transposase_24"/>
    <property type="match status" value="1"/>
</dbReference>
<evidence type="ECO:0000256" key="1">
    <source>
        <dbReference type="SAM" id="Coils"/>
    </source>
</evidence>
<dbReference type="PANTHER" id="PTHR33411">
    <property type="entry name" value="OS08G0392500 PROTEIN"/>
    <property type="match status" value="1"/>
</dbReference>
<evidence type="ECO:0000256" key="2">
    <source>
        <dbReference type="SAM" id="MobiDB-lite"/>
    </source>
</evidence>
<evidence type="ECO:0000313" key="4">
    <source>
        <dbReference type="Proteomes" id="UP000326396"/>
    </source>
</evidence>
<sequence length="489" mass="56230">MSGNRNTRGRRGSRGHVPHPSDRSGTRQSANSSPISGDNTSLRKYTCGRHTIYRGGHTGPSNSSHTRRGDPIGETQGVVQSRTNDKRLLSIHDDDDDDDDDDFNHNSDADNEDGGDTPNHTSQRDSNYGVISCNTSQKPSIRRVGEKFASFTVHHTICTILREHLTEPWITFRKVPQDVRKSMYNRFKTRWSWNPECEQNTYEGFINVLKSRYSDIMYNLKLQSTNKAIDAGFDINERDYTQFSIIRNYPPDSIPEGVWSQMCDLWDTDTWRKKSESAKRNRSSVKEVTNLLGTQLGRLDMMNIRKIMRKEPNYKDIFLMTHLNKDSKAKFLAGELSVNSLDEMDFCTNRAKDAYSSYLQEMIEKYGPEFKDDDPNVWGHVVNAEGRTKRIYGIGSSDVDYVMTGKASTSSGIAQSDHDHKNITRKIHNLEVQMEAEKKAREELQEQMRQERQEMQNQMNEAIRKGIEEFMRNLHPAIRKGYLDTMLAS</sequence>
<feature type="compositionally biased region" description="Acidic residues" evidence="2">
    <location>
        <begin position="93"/>
        <end position="102"/>
    </location>
</feature>
<feature type="compositionally biased region" description="Basic and acidic residues" evidence="2">
    <location>
        <begin position="83"/>
        <end position="92"/>
    </location>
</feature>
<organism evidence="3 4">
    <name type="scientific">Mikania micrantha</name>
    <name type="common">bitter vine</name>
    <dbReference type="NCBI Taxonomy" id="192012"/>
    <lineage>
        <taxon>Eukaryota</taxon>
        <taxon>Viridiplantae</taxon>
        <taxon>Streptophyta</taxon>
        <taxon>Embryophyta</taxon>
        <taxon>Tracheophyta</taxon>
        <taxon>Spermatophyta</taxon>
        <taxon>Magnoliopsida</taxon>
        <taxon>eudicotyledons</taxon>
        <taxon>Gunneridae</taxon>
        <taxon>Pentapetalae</taxon>
        <taxon>asterids</taxon>
        <taxon>campanulids</taxon>
        <taxon>Asterales</taxon>
        <taxon>Asteraceae</taxon>
        <taxon>Asteroideae</taxon>
        <taxon>Heliantheae alliance</taxon>
        <taxon>Eupatorieae</taxon>
        <taxon>Mikania</taxon>
    </lineage>
</organism>
<dbReference type="Proteomes" id="UP000326396">
    <property type="component" value="Linkage Group LG11"/>
</dbReference>
<feature type="compositionally biased region" description="Polar residues" evidence="2">
    <location>
        <begin position="26"/>
        <end position="43"/>
    </location>
</feature>
<keyword evidence="1" id="KW-0175">Coiled coil</keyword>
<reference evidence="3 4" key="1">
    <citation type="submission" date="2019-05" db="EMBL/GenBank/DDBJ databases">
        <title>Mikania micrantha, genome provides insights into the molecular mechanism of rapid growth.</title>
        <authorList>
            <person name="Liu B."/>
        </authorList>
    </citation>
    <scope>NUCLEOTIDE SEQUENCE [LARGE SCALE GENOMIC DNA]</scope>
    <source>
        <strain evidence="3">NLD-2019</strain>
        <tissue evidence="3">Leaf</tissue>
    </source>
</reference>
<proteinExistence type="predicted"/>
<accession>A0A5N6PMM3</accession>
<dbReference type="OrthoDB" id="1420514at2759"/>
<keyword evidence="4" id="KW-1185">Reference proteome</keyword>
<gene>
    <name evidence="3" type="ORF">E3N88_05792</name>
</gene>
<comment type="caution">
    <text evidence="3">The sequence shown here is derived from an EMBL/GenBank/DDBJ whole genome shotgun (WGS) entry which is preliminary data.</text>
</comment>
<name>A0A5N6PMM3_9ASTR</name>
<evidence type="ECO:0000313" key="3">
    <source>
        <dbReference type="EMBL" id="KAD6794896.1"/>
    </source>
</evidence>
<feature type="compositionally biased region" description="Basic residues" evidence="2">
    <location>
        <begin position="7"/>
        <end position="17"/>
    </location>
</feature>
<feature type="region of interest" description="Disordered" evidence="2">
    <location>
        <begin position="1"/>
        <end position="134"/>
    </location>
</feature>
<dbReference type="PANTHER" id="PTHR33411:SF23">
    <property type="entry name" value="TRANSPOSASE, PTTA_EN_SPM, PLANT"/>
    <property type="match status" value="1"/>
</dbReference>
<evidence type="ECO:0008006" key="5">
    <source>
        <dbReference type="Google" id="ProtNLM"/>
    </source>
</evidence>
<dbReference type="EMBL" id="SZYD01000003">
    <property type="protein sequence ID" value="KAD6794896.1"/>
    <property type="molecule type" value="Genomic_DNA"/>
</dbReference>
<protein>
    <recommendedName>
        <fullName evidence="5">Transposase, Ptta/En/Spm, plant</fullName>
    </recommendedName>
</protein>
<feature type="coiled-coil region" evidence="1">
    <location>
        <begin position="420"/>
        <end position="465"/>
    </location>
</feature>
<dbReference type="AlphaFoldDB" id="A0A5N6PMM3"/>
<dbReference type="InterPro" id="IPR004252">
    <property type="entry name" value="Probable_transposase_24"/>
</dbReference>